<evidence type="ECO:0000256" key="3">
    <source>
        <dbReference type="ARBA" id="ARBA00023004"/>
    </source>
</evidence>
<organism evidence="6 7">
    <name type="scientific">Nonomuraea ferruginea</name>
    <dbReference type="NCBI Taxonomy" id="46174"/>
    <lineage>
        <taxon>Bacteria</taxon>
        <taxon>Bacillati</taxon>
        <taxon>Actinomycetota</taxon>
        <taxon>Actinomycetes</taxon>
        <taxon>Streptosporangiales</taxon>
        <taxon>Streptosporangiaceae</taxon>
        <taxon>Nonomuraea</taxon>
    </lineage>
</organism>
<keyword evidence="3" id="KW-0408">Iron</keyword>
<dbReference type="NCBIfam" id="TIGR04267">
    <property type="entry name" value="mod_HExxH"/>
    <property type="match status" value="1"/>
</dbReference>
<evidence type="ECO:0000259" key="5">
    <source>
        <dbReference type="PROSITE" id="PS51918"/>
    </source>
</evidence>
<evidence type="ECO:0000256" key="1">
    <source>
        <dbReference type="ARBA" id="ARBA00022691"/>
    </source>
</evidence>
<protein>
    <submittedName>
        <fullName evidence="6">FxsB family radical SAM/SPASM domain protein</fullName>
    </submittedName>
</protein>
<proteinExistence type="predicted"/>
<evidence type="ECO:0000256" key="4">
    <source>
        <dbReference type="ARBA" id="ARBA00023014"/>
    </source>
</evidence>
<sequence length="741" mass="81170">MSGRGAPLSQFIIKVHSRCDLACDHCYVYTKADQSWNSRPRAMSEEIVARTAGRIAEHARFHRLDDVRIVLHGGEPLLAGRPLLGRLLSILRDALSFVPEVDIRIHTNGLLLDEGFCDLFAEHGVRVGVSLDGDRRANDLHRRYADGRGSYDQVSRALRLLQSRPGIYGGILCTIDLANDPANVYRALLRFEPPHVDFLLPHATWDDPPPRPAGRPAPYADWLLSVFRLWEEGGRPVDVRLFNSIIRTTHGRSSLTEAIGLEPSALVVIETDGTYEQVDSLKVAYEGAAGTGMNVFSHDLDAVAAHPGVVARRTGLAGLSRICRECPVVSSCGGGLYPHRYRSGAGFDEPSVFCPDLYKLITNVRGEIKIQRHVLPAHTLDALARGLGGEQDIRWLAASQRSLQQALMTTLRTREDARAAWDVLVDMESRAPDETRRVLTHPYVRAWAVQCVKGTSPARYLANIAAAAVVRAGAEAELLVQAHDGLVHLPTVATLGPVRGETALLTAGPDGILLDGRETASRSVRTLTSGTGYEILLEDSDPYRDCHQWPVAPPLSDEQADAWQAAFDAAWRLVEREHPSYAEGIRAGLNTLTVLAPPPPGREASSAARQAFGAVAAALPRDPATLALLLMHEFQHVKLGALLDLFDLYDENDPRRFPAPWRDDPRPLEGLLQGTYAHLAVTDFWRVHEPRGERFLRWGRHTASAVETLAGSGSLTPLGDLFVARMREAVTRMIAEPGGAG</sequence>
<evidence type="ECO:0000313" key="7">
    <source>
        <dbReference type="Proteomes" id="UP001212498"/>
    </source>
</evidence>
<dbReference type="EMBL" id="JAPNUD010000003">
    <property type="protein sequence ID" value="MDA0639433.1"/>
    <property type="molecule type" value="Genomic_DNA"/>
</dbReference>
<dbReference type="PROSITE" id="PS51918">
    <property type="entry name" value="RADICAL_SAM"/>
    <property type="match status" value="1"/>
</dbReference>
<dbReference type="InterPro" id="IPR013785">
    <property type="entry name" value="Aldolase_TIM"/>
</dbReference>
<feature type="domain" description="Radical SAM core" evidence="5">
    <location>
        <begin position="5"/>
        <end position="235"/>
    </location>
</feature>
<dbReference type="PANTHER" id="PTHR43273">
    <property type="entry name" value="ANAEROBIC SULFATASE-MATURATING ENZYME HOMOLOG ASLB-RELATED"/>
    <property type="match status" value="1"/>
</dbReference>
<accession>A0ABT4SQA3</accession>
<dbReference type="InterPro" id="IPR026337">
    <property type="entry name" value="AKG_HExxH"/>
</dbReference>
<dbReference type="InterPro" id="IPR058240">
    <property type="entry name" value="rSAM_sf"/>
</dbReference>
<comment type="caution">
    <text evidence="6">The sequence shown here is derived from an EMBL/GenBank/DDBJ whole genome shotgun (WGS) entry which is preliminary data.</text>
</comment>
<keyword evidence="4" id="KW-0411">Iron-sulfur</keyword>
<dbReference type="InterPro" id="IPR026335">
    <property type="entry name" value="rSAM_SPASM_FxsB"/>
</dbReference>
<keyword evidence="7" id="KW-1185">Reference proteome</keyword>
<dbReference type="PANTHER" id="PTHR43273:SF8">
    <property type="entry name" value="RADICAL SAM DOMAIN PROTEIN"/>
    <property type="match status" value="1"/>
</dbReference>
<dbReference type="SFLD" id="SFLDG01067">
    <property type="entry name" value="SPASM/twitch_domain_containing"/>
    <property type="match status" value="1"/>
</dbReference>
<dbReference type="Proteomes" id="UP001212498">
    <property type="component" value="Unassembled WGS sequence"/>
</dbReference>
<dbReference type="InterPro" id="IPR023867">
    <property type="entry name" value="Sulphatase_maturase_rSAM"/>
</dbReference>
<dbReference type="SFLD" id="SFLDG01072">
    <property type="entry name" value="dehydrogenase_like"/>
    <property type="match status" value="1"/>
</dbReference>
<dbReference type="SFLD" id="SFLDG01386">
    <property type="entry name" value="main_SPASM_domain-containing"/>
    <property type="match status" value="1"/>
</dbReference>
<keyword evidence="2" id="KW-0479">Metal-binding</keyword>
<dbReference type="Gene3D" id="3.20.20.70">
    <property type="entry name" value="Aldolase class I"/>
    <property type="match status" value="1"/>
</dbReference>
<dbReference type="RefSeq" id="WP_271274944.1">
    <property type="nucleotide sequence ID" value="NZ_BAABFD010000001.1"/>
</dbReference>
<dbReference type="NCBIfam" id="TIGR04269">
    <property type="entry name" value="SAM_SPASM_FxsB"/>
    <property type="match status" value="1"/>
</dbReference>
<dbReference type="SUPFAM" id="SSF102114">
    <property type="entry name" value="Radical SAM enzymes"/>
    <property type="match status" value="1"/>
</dbReference>
<reference evidence="6 7" key="1">
    <citation type="submission" date="2022-11" db="EMBL/GenBank/DDBJ databases">
        <title>Nonomuraea corallina sp. nov., a new species of the genus Nonomuraea isolated from sea side sediment in Thai sea.</title>
        <authorList>
            <person name="Ngamcharungchit C."/>
            <person name="Matsumoto A."/>
            <person name="Suriyachadkun C."/>
            <person name="Panbangred W."/>
            <person name="Inahashi Y."/>
            <person name="Intra B."/>
        </authorList>
    </citation>
    <scope>NUCLEOTIDE SEQUENCE [LARGE SCALE GENOMIC DNA]</scope>
    <source>
        <strain evidence="6 7">DSM 43553</strain>
    </source>
</reference>
<dbReference type="Pfam" id="PF04055">
    <property type="entry name" value="Radical_SAM"/>
    <property type="match status" value="1"/>
</dbReference>
<dbReference type="SFLD" id="SFLDS00029">
    <property type="entry name" value="Radical_SAM"/>
    <property type="match status" value="1"/>
</dbReference>
<name>A0ABT4SQA3_9ACTN</name>
<evidence type="ECO:0000313" key="6">
    <source>
        <dbReference type="EMBL" id="MDA0639433.1"/>
    </source>
</evidence>
<evidence type="ECO:0000256" key="2">
    <source>
        <dbReference type="ARBA" id="ARBA00022723"/>
    </source>
</evidence>
<dbReference type="InterPro" id="IPR007197">
    <property type="entry name" value="rSAM"/>
</dbReference>
<keyword evidence="1" id="KW-0949">S-adenosyl-L-methionine</keyword>
<gene>
    <name evidence="6" type="ORF">OUY24_02240</name>
</gene>
<dbReference type="CDD" id="cd01335">
    <property type="entry name" value="Radical_SAM"/>
    <property type="match status" value="1"/>
</dbReference>